<evidence type="ECO:0000313" key="1">
    <source>
        <dbReference type="EMBL" id="JAD76928.1"/>
    </source>
</evidence>
<dbReference type="EMBL" id="GBRH01220967">
    <property type="protein sequence ID" value="JAD76928.1"/>
    <property type="molecule type" value="Transcribed_RNA"/>
</dbReference>
<sequence>MTFLLNFTSLFAKKQGRMLQTKMLKWALTFLTRNTRDSMHSAKYTMRVHGLFVFYIHLQHVALAEP</sequence>
<reference evidence="1" key="1">
    <citation type="submission" date="2014-09" db="EMBL/GenBank/DDBJ databases">
        <authorList>
            <person name="Magalhaes I.L.F."/>
            <person name="Oliveira U."/>
            <person name="Santos F.R."/>
            <person name="Vidigal T.H.D.A."/>
            <person name="Brescovit A.D."/>
            <person name="Santos A.J."/>
        </authorList>
    </citation>
    <scope>NUCLEOTIDE SEQUENCE</scope>
    <source>
        <tissue evidence="1">Shoot tissue taken approximately 20 cm above the soil surface</tissue>
    </source>
</reference>
<reference evidence="1" key="2">
    <citation type="journal article" date="2015" name="Data Brief">
        <title>Shoot transcriptome of the giant reed, Arundo donax.</title>
        <authorList>
            <person name="Barrero R.A."/>
            <person name="Guerrero F.D."/>
            <person name="Moolhuijzen P."/>
            <person name="Goolsby J.A."/>
            <person name="Tidwell J."/>
            <person name="Bellgard S.E."/>
            <person name="Bellgard M.I."/>
        </authorList>
    </citation>
    <scope>NUCLEOTIDE SEQUENCE</scope>
    <source>
        <tissue evidence="1">Shoot tissue taken approximately 20 cm above the soil surface</tissue>
    </source>
</reference>
<protein>
    <submittedName>
        <fullName evidence="1">Uncharacterized protein</fullName>
    </submittedName>
</protein>
<name>A0A0A9CR60_ARUDO</name>
<organism evidence="1">
    <name type="scientific">Arundo donax</name>
    <name type="common">Giant reed</name>
    <name type="synonym">Donax arundinaceus</name>
    <dbReference type="NCBI Taxonomy" id="35708"/>
    <lineage>
        <taxon>Eukaryota</taxon>
        <taxon>Viridiplantae</taxon>
        <taxon>Streptophyta</taxon>
        <taxon>Embryophyta</taxon>
        <taxon>Tracheophyta</taxon>
        <taxon>Spermatophyta</taxon>
        <taxon>Magnoliopsida</taxon>
        <taxon>Liliopsida</taxon>
        <taxon>Poales</taxon>
        <taxon>Poaceae</taxon>
        <taxon>PACMAD clade</taxon>
        <taxon>Arundinoideae</taxon>
        <taxon>Arundineae</taxon>
        <taxon>Arundo</taxon>
    </lineage>
</organism>
<accession>A0A0A9CR60</accession>
<dbReference type="AlphaFoldDB" id="A0A0A9CR60"/>
<proteinExistence type="predicted"/>